<dbReference type="OrthoDB" id="494991at2"/>
<accession>A0A098QX21</accession>
<dbReference type="EMBL" id="JNUP01000064">
    <property type="protein sequence ID" value="KGE71953.1"/>
    <property type="molecule type" value="Genomic_DNA"/>
</dbReference>
<dbReference type="AlphaFoldDB" id="A0A098QX21"/>
<feature type="domain" description="HTH tetR-type" evidence="3">
    <location>
        <begin position="7"/>
        <end position="67"/>
    </location>
</feature>
<dbReference type="PANTHER" id="PTHR43479">
    <property type="entry name" value="ACREF/ENVCD OPERON REPRESSOR-RELATED"/>
    <property type="match status" value="1"/>
</dbReference>
<dbReference type="GO" id="GO:0003677">
    <property type="term" value="F:DNA binding"/>
    <property type="evidence" value="ECO:0007669"/>
    <property type="project" value="UniProtKB-UniRule"/>
</dbReference>
<dbReference type="InterPro" id="IPR009057">
    <property type="entry name" value="Homeodomain-like_sf"/>
</dbReference>
<dbReference type="InterPro" id="IPR023772">
    <property type="entry name" value="DNA-bd_HTH_TetR-type_CS"/>
</dbReference>
<evidence type="ECO:0000313" key="5">
    <source>
        <dbReference type="Proteomes" id="UP000029692"/>
    </source>
</evidence>
<dbReference type="PROSITE" id="PS01081">
    <property type="entry name" value="HTH_TETR_1"/>
    <property type="match status" value="1"/>
</dbReference>
<dbReference type="PRINTS" id="PR00455">
    <property type="entry name" value="HTHTETR"/>
</dbReference>
<evidence type="ECO:0000259" key="3">
    <source>
        <dbReference type="PROSITE" id="PS50977"/>
    </source>
</evidence>
<feature type="DNA-binding region" description="H-T-H motif" evidence="2">
    <location>
        <begin position="30"/>
        <end position="49"/>
    </location>
</feature>
<dbReference type="InterPro" id="IPR001647">
    <property type="entry name" value="HTH_TetR"/>
</dbReference>
<keyword evidence="1 2" id="KW-0238">DNA-binding</keyword>
<dbReference type="PANTHER" id="PTHR43479:SF11">
    <property type="entry name" value="ACREF_ENVCD OPERON REPRESSOR-RELATED"/>
    <property type="match status" value="1"/>
</dbReference>
<evidence type="ECO:0000256" key="2">
    <source>
        <dbReference type="PROSITE-ProRule" id="PRU00335"/>
    </source>
</evidence>
<dbReference type="eggNOG" id="COG1309">
    <property type="taxonomic scope" value="Bacteria"/>
</dbReference>
<dbReference type="PROSITE" id="PS50977">
    <property type="entry name" value="HTH_TETR_2"/>
    <property type="match status" value="1"/>
</dbReference>
<protein>
    <recommendedName>
        <fullName evidence="3">HTH tetR-type domain-containing protein</fullName>
    </recommendedName>
</protein>
<dbReference type="Gene3D" id="1.10.357.10">
    <property type="entry name" value="Tetracycline Repressor, domain 2"/>
    <property type="match status" value="1"/>
</dbReference>
<organism evidence="4 5">
    <name type="scientific">Spirochaeta lutea</name>
    <dbReference type="NCBI Taxonomy" id="1480694"/>
    <lineage>
        <taxon>Bacteria</taxon>
        <taxon>Pseudomonadati</taxon>
        <taxon>Spirochaetota</taxon>
        <taxon>Spirochaetia</taxon>
        <taxon>Spirochaetales</taxon>
        <taxon>Spirochaetaceae</taxon>
        <taxon>Spirochaeta</taxon>
    </lineage>
</organism>
<comment type="caution">
    <text evidence="4">The sequence shown here is derived from an EMBL/GenBank/DDBJ whole genome shotgun (WGS) entry which is preliminary data.</text>
</comment>
<proteinExistence type="predicted"/>
<keyword evidence="5" id="KW-1185">Reference proteome</keyword>
<reference evidence="4 5" key="1">
    <citation type="submission" date="2014-05" db="EMBL/GenBank/DDBJ databases">
        <title>De novo Genome Sequence of Spirocheata sp.</title>
        <authorList>
            <person name="Shivani Y."/>
            <person name="Subhash Y."/>
            <person name="Tushar L."/>
            <person name="Sasikala C."/>
            <person name="Ramana C.V."/>
        </authorList>
    </citation>
    <scope>NUCLEOTIDE SEQUENCE [LARGE SCALE GENOMIC DNA]</scope>
    <source>
        <strain evidence="4 5">JC230</strain>
    </source>
</reference>
<dbReference type="RefSeq" id="WP_052078672.1">
    <property type="nucleotide sequence ID" value="NZ_JNUP01000064.1"/>
</dbReference>
<sequence>MARHQDDEKRTRILQSAIQAFGEKGFTTTTMKDIAEQADIAPGSIYTYFRDKEVLFISAVDTVWKQFHQGLAAILKEQETFSSQLDAMLDYGFDLLKELHPLVRGMYQEANRLNLFHKNLVKLAKQLSFFFERADEDKYTLSRFDKRNRMYLLKVWISGMLFTLSSLPFERIDGEIERQKSVIRKALLVHTP</sequence>
<evidence type="ECO:0000313" key="4">
    <source>
        <dbReference type="EMBL" id="KGE71953.1"/>
    </source>
</evidence>
<evidence type="ECO:0000256" key="1">
    <source>
        <dbReference type="ARBA" id="ARBA00023125"/>
    </source>
</evidence>
<dbReference type="Pfam" id="PF00440">
    <property type="entry name" value="TetR_N"/>
    <property type="match status" value="1"/>
</dbReference>
<dbReference type="STRING" id="1480694.DC28_09160"/>
<gene>
    <name evidence="4" type="ORF">DC28_09160</name>
</gene>
<dbReference type="InterPro" id="IPR050624">
    <property type="entry name" value="HTH-type_Tx_Regulator"/>
</dbReference>
<name>A0A098QX21_9SPIO</name>
<dbReference type="Proteomes" id="UP000029692">
    <property type="component" value="Unassembled WGS sequence"/>
</dbReference>
<dbReference type="SUPFAM" id="SSF46689">
    <property type="entry name" value="Homeodomain-like"/>
    <property type="match status" value="1"/>
</dbReference>